<dbReference type="PANTHER" id="PTHR10072">
    <property type="entry name" value="IRON-SULFUR CLUSTER ASSEMBLY PROTEIN"/>
    <property type="match status" value="1"/>
</dbReference>
<feature type="domain" description="Core" evidence="3">
    <location>
        <begin position="48"/>
        <end position="152"/>
    </location>
</feature>
<name>A0A7S0IPL0_9EUKA</name>
<sequence>MHKHVFLQAARGLLACPCPQPAPPLASWARALAAGRVVAARRPSKAVMELTESAARRIQELLERRQQSEPGVSAVRVGIKARGCNGLSYTMNYASEKGKAEEEVMQHGATVYIEPRALMHIIGTKMDFVEDELTSEFVFHNPNAQGSCGCGESFTVQPRPGMQHAAGAGGGPGGSALAAGGHGVADAVESSAGATSAHVPDGARRHAATG</sequence>
<dbReference type="InterPro" id="IPR017870">
    <property type="entry name" value="FeS_cluster_insertion_CS"/>
</dbReference>
<dbReference type="EMBL" id="HBER01006769">
    <property type="protein sequence ID" value="CAD8528117.1"/>
    <property type="molecule type" value="Transcribed_RNA"/>
</dbReference>
<protein>
    <recommendedName>
        <fullName evidence="3">Core domain-containing protein</fullName>
    </recommendedName>
</protein>
<dbReference type="Gene3D" id="2.60.300.12">
    <property type="entry name" value="HesB-like domain"/>
    <property type="match status" value="1"/>
</dbReference>
<dbReference type="Pfam" id="PF01521">
    <property type="entry name" value="Fe-S_biosyn"/>
    <property type="match status" value="1"/>
</dbReference>
<dbReference type="GO" id="GO:0051537">
    <property type="term" value="F:2 iron, 2 sulfur cluster binding"/>
    <property type="evidence" value="ECO:0007669"/>
    <property type="project" value="TreeGrafter"/>
</dbReference>
<dbReference type="InterPro" id="IPR035903">
    <property type="entry name" value="HesB-like_dom_sf"/>
</dbReference>
<dbReference type="InterPro" id="IPR000361">
    <property type="entry name" value="ATAP_core_dom"/>
</dbReference>
<proteinExistence type="inferred from homology"/>
<gene>
    <name evidence="4" type="ORF">CLEP1334_LOCUS3338</name>
</gene>
<feature type="region of interest" description="Disordered" evidence="2">
    <location>
        <begin position="159"/>
        <end position="210"/>
    </location>
</feature>
<dbReference type="NCBIfam" id="TIGR00049">
    <property type="entry name" value="iron-sulfur cluster assembly accessory protein"/>
    <property type="match status" value="1"/>
</dbReference>
<dbReference type="FunFam" id="2.60.300.12:FF:000001">
    <property type="entry name" value="Iron-binding protein IscA"/>
    <property type="match status" value="1"/>
</dbReference>
<comment type="similarity">
    <text evidence="1">Belongs to the HesB/IscA family.</text>
</comment>
<dbReference type="GO" id="GO:0016226">
    <property type="term" value="P:iron-sulfur cluster assembly"/>
    <property type="evidence" value="ECO:0007669"/>
    <property type="project" value="InterPro"/>
</dbReference>
<reference evidence="4" key="1">
    <citation type="submission" date="2021-01" db="EMBL/GenBank/DDBJ databases">
        <authorList>
            <person name="Corre E."/>
            <person name="Pelletier E."/>
            <person name="Niang G."/>
            <person name="Scheremetjew M."/>
            <person name="Finn R."/>
            <person name="Kale V."/>
            <person name="Holt S."/>
            <person name="Cochrane G."/>
            <person name="Meng A."/>
            <person name="Brown T."/>
            <person name="Cohen L."/>
        </authorList>
    </citation>
    <scope>NUCLEOTIDE SEQUENCE</scope>
    <source>
        <strain evidence="4">RCC1130</strain>
    </source>
</reference>
<dbReference type="InterPro" id="IPR050322">
    <property type="entry name" value="Fe-S_cluster_asmbl/transfer"/>
</dbReference>
<evidence type="ECO:0000256" key="2">
    <source>
        <dbReference type="SAM" id="MobiDB-lite"/>
    </source>
</evidence>
<dbReference type="PANTHER" id="PTHR10072:SF41">
    <property type="entry name" value="IRON-SULFUR CLUSTER ASSEMBLY 1 HOMOLOG, MITOCHONDRIAL"/>
    <property type="match status" value="1"/>
</dbReference>
<dbReference type="InterPro" id="IPR016092">
    <property type="entry name" value="ATAP"/>
</dbReference>
<dbReference type="SUPFAM" id="SSF89360">
    <property type="entry name" value="HesB-like domain"/>
    <property type="match status" value="1"/>
</dbReference>
<organism evidence="4">
    <name type="scientific">Calcidiscus leptoporus</name>
    <dbReference type="NCBI Taxonomy" id="127549"/>
    <lineage>
        <taxon>Eukaryota</taxon>
        <taxon>Haptista</taxon>
        <taxon>Haptophyta</taxon>
        <taxon>Prymnesiophyceae</taxon>
        <taxon>Coccolithales</taxon>
        <taxon>Calcidiscaceae</taxon>
        <taxon>Calcidiscus</taxon>
    </lineage>
</organism>
<dbReference type="AlphaFoldDB" id="A0A7S0IPL0"/>
<evidence type="ECO:0000256" key="1">
    <source>
        <dbReference type="ARBA" id="ARBA00006718"/>
    </source>
</evidence>
<dbReference type="GO" id="GO:0005739">
    <property type="term" value="C:mitochondrion"/>
    <property type="evidence" value="ECO:0007669"/>
    <property type="project" value="TreeGrafter"/>
</dbReference>
<evidence type="ECO:0000259" key="3">
    <source>
        <dbReference type="Pfam" id="PF01521"/>
    </source>
</evidence>
<accession>A0A7S0IPL0</accession>
<dbReference type="PROSITE" id="PS01152">
    <property type="entry name" value="HESB"/>
    <property type="match status" value="1"/>
</dbReference>
<evidence type="ECO:0000313" key="4">
    <source>
        <dbReference type="EMBL" id="CAD8528117.1"/>
    </source>
</evidence>